<dbReference type="STRING" id="428992.SAMN05216272_111131"/>
<dbReference type="SUPFAM" id="SSF47413">
    <property type="entry name" value="lambda repressor-like DNA-binding domains"/>
    <property type="match status" value="1"/>
</dbReference>
<dbReference type="Gene3D" id="1.10.260.40">
    <property type="entry name" value="lambda repressor-like DNA-binding domains"/>
    <property type="match status" value="1"/>
</dbReference>
<dbReference type="RefSeq" id="WP_090266851.1">
    <property type="nucleotide sequence ID" value="NZ_FNDS01000011.1"/>
</dbReference>
<evidence type="ECO:0000313" key="2">
    <source>
        <dbReference type="Proteomes" id="UP000199636"/>
    </source>
</evidence>
<organism evidence="1 2">
    <name type="scientific">Pseudomonas panipatensis</name>
    <dbReference type="NCBI Taxonomy" id="428992"/>
    <lineage>
        <taxon>Bacteria</taxon>
        <taxon>Pseudomonadati</taxon>
        <taxon>Pseudomonadota</taxon>
        <taxon>Gammaproteobacteria</taxon>
        <taxon>Pseudomonadales</taxon>
        <taxon>Pseudomonadaceae</taxon>
        <taxon>Pseudomonas</taxon>
    </lineage>
</organism>
<dbReference type="GO" id="GO:0006355">
    <property type="term" value="P:regulation of DNA-templated transcription"/>
    <property type="evidence" value="ECO:0007669"/>
    <property type="project" value="InterPro"/>
</dbReference>
<dbReference type="AlphaFoldDB" id="A0A1G8LFW5"/>
<dbReference type="InterPro" id="IPR007933">
    <property type="entry name" value="Transcrpt_activ_CII"/>
</dbReference>
<dbReference type="GO" id="GO:0003677">
    <property type="term" value="F:DNA binding"/>
    <property type="evidence" value="ECO:0007669"/>
    <property type="project" value="InterPro"/>
</dbReference>
<dbReference type="InterPro" id="IPR010982">
    <property type="entry name" value="Lambda_DNA-bd_dom_sf"/>
</dbReference>
<proteinExistence type="predicted"/>
<accession>A0A1G8LFW5</accession>
<keyword evidence="2" id="KW-1185">Reference proteome</keyword>
<reference evidence="2" key="1">
    <citation type="submission" date="2016-10" db="EMBL/GenBank/DDBJ databases">
        <authorList>
            <person name="Varghese N."/>
            <person name="Submissions S."/>
        </authorList>
    </citation>
    <scope>NUCLEOTIDE SEQUENCE [LARGE SCALE GENOMIC DNA]</scope>
    <source>
        <strain evidence="2">CCM 7469</strain>
    </source>
</reference>
<name>A0A1G8LFW5_9PSED</name>
<evidence type="ECO:0000313" key="1">
    <source>
        <dbReference type="EMBL" id="SDI54596.1"/>
    </source>
</evidence>
<dbReference type="Proteomes" id="UP000199636">
    <property type="component" value="Unassembled WGS sequence"/>
</dbReference>
<gene>
    <name evidence="1" type="ORF">SAMN05216272_111131</name>
</gene>
<dbReference type="Pfam" id="PF05269">
    <property type="entry name" value="Phage_CII"/>
    <property type="match status" value="1"/>
</dbReference>
<sequence length="102" mass="11526">MSTTQLDQDQTVRARKNMALLMQRLASVGNAPVAVAIGCDEATVSRMKPEKFQQFCEILAVLDLKVVPKGMRCFDERDIEAILYQAKRWMDHVQGIDQLVSD</sequence>
<protein>
    <submittedName>
        <fullName evidence="1">Bacteriophage CII protein</fullName>
    </submittedName>
</protein>
<dbReference type="OrthoDB" id="6658868at2"/>
<dbReference type="EMBL" id="FNDS01000011">
    <property type="protein sequence ID" value="SDI54596.1"/>
    <property type="molecule type" value="Genomic_DNA"/>
</dbReference>